<evidence type="ECO:0000313" key="1">
    <source>
        <dbReference type="EMBL" id="RKF03746.1"/>
    </source>
</evidence>
<dbReference type="AlphaFoldDB" id="A0A420E0W4"/>
<evidence type="ECO:0000313" key="2">
    <source>
        <dbReference type="Proteomes" id="UP000285780"/>
    </source>
</evidence>
<sequence>MLKSISKLGNVLNKSEQREINGGLLQCPEGTVYFCLGAHPQFSCWCMKLEEDPVDKFALP</sequence>
<dbReference type="Proteomes" id="UP000285780">
    <property type="component" value="Unassembled WGS sequence"/>
</dbReference>
<reference evidence="1 2" key="1">
    <citation type="submission" date="2018-09" db="EMBL/GenBank/DDBJ databases">
        <title>Genomic Encyclopedia of Archaeal and Bacterial Type Strains, Phase II (KMG-II): from individual species to whole genera.</title>
        <authorList>
            <person name="Goeker M."/>
        </authorList>
    </citation>
    <scope>NUCLEOTIDE SEQUENCE [LARGE SCALE GENOMIC DNA]</scope>
    <source>
        <strain evidence="1 2">DSM 16505</strain>
    </source>
</reference>
<accession>A0A420E0W4</accession>
<protein>
    <submittedName>
        <fullName evidence="1">Uncharacterized protein</fullName>
    </submittedName>
</protein>
<keyword evidence="2" id="KW-1185">Reference proteome</keyword>
<organism evidence="1 2">
    <name type="scientific">Tenacibaculum lutimaris</name>
    <dbReference type="NCBI Taxonomy" id="285258"/>
    <lineage>
        <taxon>Bacteria</taxon>
        <taxon>Pseudomonadati</taxon>
        <taxon>Bacteroidota</taxon>
        <taxon>Flavobacteriia</taxon>
        <taxon>Flavobacteriales</taxon>
        <taxon>Flavobacteriaceae</taxon>
        <taxon>Tenacibaculum</taxon>
    </lineage>
</organism>
<dbReference type="EMBL" id="RAQM01000008">
    <property type="protein sequence ID" value="RKF03746.1"/>
    <property type="molecule type" value="Genomic_DNA"/>
</dbReference>
<name>A0A420E0W4_9FLAO</name>
<comment type="caution">
    <text evidence="1">The sequence shown here is derived from an EMBL/GenBank/DDBJ whole genome shotgun (WGS) entry which is preliminary data.</text>
</comment>
<proteinExistence type="predicted"/>
<gene>
    <name evidence="1" type="ORF">C8N26_1373</name>
</gene>